<dbReference type="NCBIfam" id="TIGR00361">
    <property type="entry name" value="ComEC_Rec2"/>
    <property type="match status" value="1"/>
</dbReference>
<evidence type="ECO:0000256" key="6">
    <source>
        <dbReference type="SAM" id="Phobius"/>
    </source>
</evidence>
<dbReference type="InterPro" id="IPR052159">
    <property type="entry name" value="Competence_DNA_uptake"/>
</dbReference>
<dbReference type="Proteomes" id="UP000532121">
    <property type="component" value="Unassembled WGS sequence"/>
</dbReference>
<evidence type="ECO:0000313" key="9">
    <source>
        <dbReference type="Proteomes" id="UP000532121"/>
    </source>
</evidence>
<comment type="subcellular location">
    <subcellularLocation>
        <location evidence="1">Cell membrane</location>
        <topology evidence="1">Multi-pass membrane protein</topology>
    </subcellularLocation>
</comment>
<evidence type="ECO:0000256" key="5">
    <source>
        <dbReference type="ARBA" id="ARBA00023136"/>
    </source>
</evidence>
<feature type="transmembrane region" description="Helical" evidence="6">
    <location>
        <begin position="6"/>
        <end position="39"/>
    </location>
</feature>
<evidence type="ECO:0000256" key="2">
    <source>
        <dbReference type="ARBA" id="ARBA00022475"/>
    </source>
</evidence>
<dbReference type="InterPro" id="IPR001279">
    <property type="entry name" value="Metallo-B-lactamas"/>
</dbReference>
<gene>
    <name evidence="8" type="ORF">HHO37_02735</name>
</gene>
<dbReference type="PANTHER" id="PTHR30619:SF1">
    <property type="entry name" value="RECOMBINATION PROTEIN 2"/>
    <property type="match status" value="1"/>
</dbReference>
<keyword evidence="5 6" id="KW-0472">Membrane</keyword>
<dbReference type="InterPro" id="IPR004477">
    <property type="entry name" value="ComEC_N"/>
</dbReference>
<protein>
    <submittedName>
        <fullName evidence="8">DNA internalization-related competence protein ComEC/Rec2</fullName>
    </submittedName>
</protein>
<dbReference type="Pfam" id="PF13567">
    <property type="entry name" value="DUF4131"/>
    <property type="match status" value="1"/>
</dbReference>
<dbReference type="RefSeq" id="WP_193523098.1">
    <property type="nucleotide sequence ID" value="NZ_JABASA010000004.1"/>
</dbReference>
<dbReference type="InterPro" id="IPR004797">
    <property type="entry name" value="Competence_ComEC/Rec2"/>
</dbReference>
<reference evidence="8 9" key="1">
    <citation type="submission" date="2020-04" db="EMBL/GenBank/DDBJ databases">
        <title>MicrobeNet Type strains.</title>
        <authorList>
            <person name="Nicholson A.C."/>
        </authorList>
    </citation>
    <scope>NUCLEOTIDE SEQUENCE [LARGE SCALE GENOMIC DNA]</scope>
    <source>
        <strain evidence="8 9">DSM 22768</strain>
    </source>
</reference>
<feature type="transmembrane region" description="Helical" evidence="6">
    <location>
        <begin position="225"/>
        <end position="247"/>
    </location>
</feature>
<feature type="transmembrane region" description="Helical" evidence="6">
    <location>
        <begin position="268"/>
        <end position="289"/>
    </location>
</feature>
<dbReference type="SMART" id="SM00849">
    <property type="entry name" value="Lactamase_B"/>
    <property type="match status" value="1"/>
</dbReference>
<keyword evidence="3 6" id="KW-0812">Transmembrane</keyword>
<dbReference type="InterPro" id="IPR035681">
    <property type="entry name" value="ComA-like_MBL"/>
</dbReference>
<feature type="transmembrane region" description="Helical" evidence="6">
    <location>
        <begin position="373"/>
        <end position="399"/>
    </location>
</feature>
<dbReference type="GO" id="GO:0005886">
    <property type="term" value="C:plasma membrane"/>
    <property type="evidence" value="ECO:0007669"/>
    <property type="project" value="UniProtKB-SubCell"/>
</dbReference>
<evidence type="ECO:0000256" key="4">
    <source>
        <dbReference type="ARBA" id="ARBA00022989"/>
    </source>
</evidence>
<feature type="transmembrane region" description="Helical" evidence="6">
    <location>
        <begin position="46"/>
        <end position="63"/>
    </location>
</feature>
<dbReference type="Pfam" id="PF03772">
    <property type="entry name" value="Competence"/>
    <property type="match status" value="1"/>
</dbReference>
<dbReference type="EMBL" id="JABASA010000004">
    <property type="protein sequence ID" value="NMD48614.1"/>
    <property type="molecule type" value="Genomic_DNA"/>
</dbReference>
<evidence type="ECO:0000256" key="3">
    <source>
        <dbReference type="ARBA" id="ARBA00022692"/>
    </source>
</evidence>
<feature type="transmembrane region" description="Helical" evidence="6">
    <location>
        <begin position="432"/>
        <end position="451"/>
    </location>
</feature>
<dbReference type="CDD" id="cd07731">
    <property type="entry name" value="ComA-like_MBL-fold"/>
    <property type="match status" value="1"/>
</dbReference>
<dbReference type="PANTHER" id="PTHR30619">
    <property type="entry name" value="DNA INTERNALIZATION/COMPETENCE PROTEIN COMEC/REC2"/>
    <property type="match status" value="1"/>
</dbReference>
<comment type="caution">
    <text evidence="8">The sequence shown here is derived from an EMBL/GenBank/DDBJ whole genome shotgun (WGS) entry which is preliminary data.</text>
</comment>
<dbReference type="NCBIfam" id="TIGR00360">
    <property type="entry name" value="ComEC_N-term"/>
    <property type="match status" value="1"/>
</dbReference>
<dbReference type="Gene3D" id="3.60.15.10">
    <property type="entry name" value="Ribonuclease Z/Hydroxyacylglutathione hydrolase-like"/>
    <property type="match status" value="1"/>
</dbReference>
<keyword evidence="2" id="KW-1003">Cell membrane</keyword>
<organism evidence="8 9">
    <name type="scientific">Streptococcus ratti</name>
    <dbReference type="NCBI Taxonomy" id="1341"/>
    <lineage>
        <taxon>Bacteria</taxon>
        <taxon>Bacillati</taxon>
        <taxon>Bacillota</taxon>
        <taxon>Bacilli</taxon>
        <taxon>Lactobacillales</taxon>
        <taxon>Streptococcaceae</taxon>
        <taxon>Streptococcus</taxon>
    </lineage>
</organism>
<keyword evidence="4 6" id="KW-1133">Transmembrane helix</keyword>
<dbReference type="Pfam" id="PF00753">
    <property type="entry name" value="Lactamase_B"/>
    <property type="match status" value="1"/>
</dbReference>
<dbReference type="SUPFAM" id="SSF56281">
    <property type="entry name" value="Metallo-hydrolase/oxidoreductase"/>
    <property type="match status" value="1"/>
</dbReference>
<feature type="domain" description="Metallo-beta-lactamase" evidence="7">
    <location>
        <begin position="489"/>
        <end position="695"/>
    </location>
</feature>
<dbReference type="InterPro" id="IPR025405">
    <property type="entry name" value="DUF4131"/>
</dbReference>
<feature type="transmembrane region" description="Helical" evidence="6">
    <location>
        <begin position="309"/>
        <end position="336"/>
    </location>
</feature>
<dbReference type="InterPro" id="IPR036866">
    <property type="entry name" value="RibonucZ/Hydroxyglut_hydro"/>
</dbReference>
<feature type="transmembrane region" description="Helical" evidence="6">
    <location>
        <begin position="458"/>
        <end position="474"/>
    </location>
</feature>
<evidence type="ECO:0000256" key="1">
    <source>
        <dbReference type="ARBA" id="ARBA00004651"/>
    </source>
</evidence>
<dbReference type="GO" id="GO:0030420">
    <property type="term" value="P:establishment of competence for transformation"/>
    <property type="evidence" value="ECO:0007669"/>
    <property type="project" value="InterPro"/>
</dbReference>
<sequence>MLPLRPVYLAFLTILIYFLIYRFSFITVFLAFLSFIFLLAQYDQKTCLKTFVFLLLFGFYFYFSYQKIESDYQNVPKRAEELIIIPDTVSVNGDSLSFQGKSGQCIYQAFYTLKSQKEKHYFENLWKTSRIKVSADVTEADSQRNFGGFDYRSYLKTQKIYRLASVKKIERVVPEQDITFFERLHEWRRRALVSVNQKFPAPMRHYMTGLLFGYLDRSFDEMSDIYSSLGIIHLFALSGMQVGFFIGNFRYLSLRLGLRREYMNWLQVPLSLVYAGLTGFSVSVVRSLLQKNLSNFGLTKMDNFAVTLFTMFFIMPHFLLTAGGVLSFAYAFILGMADFQHLSQSKRWAAQILTLTLGVLPFLMWYFSSFQPLSVFLTAFFSFIFDGLILPVLTIVFFLSPFILLINLNLFFITLERFIVYINQIFSRPFVLGKPSLWILVLILLALALLYDYRKKRLLAAVLSVFLALLFLMTKNPPTNEVTVVDIGQGDSIFLRDIKGQTILIDVGGRVPFSKSAEWQQRMSDANAEKTLIPYLKSRGVSKINQLVLTHTDTDHMGDMEAVAKAFKIGQVLVSSGSLTNAGFAARLKKMQVKVSVLKAGDRLPIMGSQLQVLYPFKTGDGGNNDSVVLYGRLLNLSFLFTGDLEKEGEDKLMAAYPKLKTDILKAGHHGSKGASSAEFLRQIRPQATLISAGKNNRYRHPHQETLKRLIKVRSQIYRTDQQGALRFTGIKNWTLETVN</sequence>
<proteinExistence type="predicted"/>
<evidence type="ECO:0000259" key="7">
    <source>
        <dbReference type="SMART" id="SM00849"/>
    </source>
</evidence>
<accession>A0A7X9LD40</accession>
<dbReference type="AlphaFoldDB" id="A0A7X9LD40"/>
<evidence type="ECO:0000313" key="8">
    <source>
        <dbReference type="EMBL" id="NMD48614.1"/>
    </source>
</evidence>
<name>A0A7X9LD40_STRRT</name>